<dbReference type="InterPro" id="IPR011545">
    <property type="entry name" value="DEAD/DEAH_box_helicase_dom"/>
</dbReference>
<dbReference type="InterPro" id="IPR014014">
    <property type="entry name" value="RNA_helicase_DEAD_Q_motif"/>
</dbReference>
<evidence type="ECO:0000256" key="9">
    <source>
        <dbReference type="RuleBase" id="RU000492"/>
    </source>
</evidence>
<dbReference type="SMART" id="SM00487">
    <property type="entry name" value="DEXDc"/>
    <property type="match status" value="1"/>
</dbReference>
<evidence type="ECO:0000259" key="12">
    <source>
        <dbReference type="PROSITE" id="PS51194"/>
    </source>
</evidence>
<keyword evidence="5 9" id="KW-0347">Helicase</keyword>
<dbReference type="EMBL" id="JACBAZ010000006">
    <property type="protein sequence ID" value="NWK56861.1"/>
    <property type="molecule type" value="Genomic_DNA"/>
</dbReference>
<dbReference type="PROSITE" id="PS51194">
    <property type="entry name" value="HELICASE_CTER"/>
    <property type="match status" value="1"/>
</dbReference>
<accession>A0A851GM07</accession>
<evidence type="ECO:0000256" key="10">
    <source>
        <dbReference type="SAM" id="MobiDB-lite"/>
    </source>
</evidence>
<evidence type="ECO:0000256" key="7">
    <source>
        <dbReference type="ARBA" id="ARBA00023016"/>
    </source>
</evidence>
<dbReference type="RefSeq" id="WP_178933692.1">
    <property type="nucleotide sequence ID" value="NZ_JACBAZ010000006.1"/>
</dbReference>
<evidence type="ECO:0000256" key="1">
    <source>
        <dbReference type="ARBA" id="ARBA00012552"/>
    </source>
</evidence>
<dbReference type="Pfam" id="PF00270">
    <property type="entry name" value="DEAD"/>
    <property type="match status" value="1"/>
</dbReference>
<dbReference type="EC" id="3.6.4.13" evidence="1"/>
<feature type="domain" description="DEAD-box RNA helicase Q" evidence="13">
    <location>
        <begin position="4"/>
        <end position="32"/>
    </location>
</feature>
<dbReference type="GO" id="GO:0016787">
    <property type="term" value="F:hydrolase activity"/>
    <property type="evidence" value="ECO:0007669"/>
    <property type="project" value="UniProtKB-KW"/>
</dbReference>
<dbReference type="Proteomes" id="UP000557872">
    <property type="component" value="Unassembled WGS sequence"/>
</dbReference>
<comment type="caution">
    <text evidence="14">The sequence shown here is derived from an EMBL/GenBank/DDBJ whole genome shotgun (WGS) entry which is preliminary data.</text>
</comment>
<dbReference type="CDD" id="cd18787">
    <property type="entry name" value="SF2_C_DEAD"/>
    <property type="match status" value="1"/>
</dbReference>
<feature type="domain" description="Helicase ATP-binding" evidence="11">
    <location>
        <begin position="35"/>
        <end position="206"/>
    </location>
</feature>
<evidence type="ECO:0000256" key="8">
    <source>
        <dbReference type="PROSITE-ProRule" id="PRU00552"/>
    </source>
</evidence>
<dbReference type="Pfam" id="PF00271">
    <property type="entry name" value="Helicase_C"/>
    <property type="match status" value="1"/>
</dbReference>
<evidence type="ECO:0000256" key="3">
    <source>
        <dbReference type="ARBA" id="ARBA00022741"/>
    </source>
</evidence>
<evidence type="ECO:0000256" key="2">
    <source>
        <dbReference type="ARBA" id="ARBA00022490"/>
    </source>
</evidence>
<organism evidence="14 15">
    <name type="scientific">Oceaniferula marina</name>
    <dbReference type="NCBI Taxonomy" id="2748318"/>
    <lineage>
        <taxon>Bacteria</taxon>
        <taxon>Pseudomonadati</taxon>
        <taxon>Verrucomicrobiota</taxon>
        <taxon>Verrucomicrobiia</taxon>
        <taxon>Verrucomicrobiales</taxon>
        <taxon>Verrucomicrobiaceae</taxon>
        <taxon>Oceaniferula</taxon>
    </lineage>
</organism>
<dbReference type="PROSITE" id="PS51195">
    <property type="entry name" value="Q_MOTIF"/>
    <property type="match status" value="1"/>
</dbReference>
<reference evidence="14 15" key="1">
    <citation type="submission" date="2020-07" db="EMBL/GenBank/DDBJ databases">
        <title>Roseicoccus Jingziensis gen. nov., sp. nov., isolated from coastal seawater.</title>
        <authorList>
            <person name="Feng X."/>
        </authorList>
    </citation>
    <scope>NUCLEOTIDE SEQUENCE [LARGE SCALE GENOMIC DNA]</scope>
    <source>
        <strain evidence="14 15">N1E253</strain>
    </source>
</reference>
<evidence type="ECO:0000259" key="11">
    <source>
        <dbReference type="PROSITE" id="PS51192"/>
    </source>
</evidence>
<dbReference type="InterPro" id="IPR012677">
    <property type="entry name" value="Nucleotide-bd_a/b_plait_sf"/>
</dbReference>
<gene>
    <name evidence="14" type="ORF">HW115_14655</name>
</gene>
<dbReference type="PANTHER" id="PTHR47963">
    <property type="entry name" value="DEAD-BOX ATP-DEPENDENT RNA HELICASE 47, MITOCHONDRIAL"/>
    <property type="match status" value="1"/>
</dbReference>
<evidence type="ECO:0000259" key="13">
    <source>
        <dbReference type="PROSITE" id="PS51195"/>
    </source>
</evidence>
<dbReference type="SUPFAM" id="SSF52540">
    <property type="entry name" value="P-loop containing nucleoside triphosphate hydrolases"/>
    <property type="match status" value="1"/>
</dbReference>
<dbReference type="GO" id="GO:0003724">
    <property type="term" value="F:RNA helicase activity"/>
    <property type="evidence" value="ECO:0007669"/>
    <property type="project" value="UniProtKB-EC"/>
</dbReference>
<dbReference type="InterPro" id="IPR057325">
    <property type="entry name" value="DeaD_dimer"/>
</dbReference>
<feature type="short sequence motif" description="Q motif" evidence="8">
    <location>
        <begin position="4"/>
        <end position="32"/>
    </location>
</feature>
<dbReference type="PANTHER" id="PTHR47963:SF8">
    <property type="entry name" value="ATP-DEPENDENT RNA HELICASE DEAD"/>
    <property type="match status" value="1"/>
</dbReference>
<dbReference type="Pfam" id="PF25399">
    <property type="entry name" value="DeaD_dimer"/>
    <property type="match status" value="1"/>
</dbReference>
<dbReference type="PROSITE" id="PS00039">
    <property type="entry name" value="DEAD_ATP_HELICASE"/>
    <property type="match status" value="1"/>
</dbReference>
<evidence type="ECO:0000256" key="4">
    <source>
        <dbReference type="ARBA" id="ARBA00022801"/>
    </source>
</evidence>
<dbReference type="InterPro" id="IPR000629">
    <property type="entry name" value="RNA-helicase_DEAD-box_CS"/>
</dbReference>
<dbReference type="InterPro" id="IPR050547">
    <property type="entry name" value="DEAD_box_RNA_helicases"/>
</dbReference>
<keyword evidence="4 9" id="KW-0378">Hydrolase</keyword>
<sequence length="562" mass="63921">MTDIAFSDLELKPELLEAIHKLGFESPSPIQAQAIPPIMEGKDIIGLSETGSGKTAAFTLPALQMIDTELNHAQVLILSPTRELCIQVCEEVHRLGSQMQGLRAVPVYGGTPIDRQMRQLKQGAHIIVGTPGRLLDHLRRKTLKPATIQLAILDEADRMLDMGFREDMEDLLGALHNDHQTLFFSATMNKHVDRLIQKFGNDPEEVSIKRQTKTVSTIAQSYYEVRNRSKVEVLTRLIDMDNPRLAIIFCNTKRSVDECTEALLARGYAADRLHGDISQQLRERTTRRFRDGKFELLVATDVAARGLDIDDVDAVFNYDIPQDPEDYVHRIGRTGRAGREGKAVSFVFGRDIYRLQSIEKYTKQHIQREKIPSQEEVEGRRADQLFSMVQGRLEQEVSRSYRHYIDRLLDQGHTATDIASSLFELLREAIGREGEEIVEDRPDYNPNKDRGARRSREKGRGKENRRERGDRGDRRDGKRGKEPHMSTLFLSLGKAAGVRPSDILGMFYREGKIPDNTVGQIQLFDRHALVDVHQDHADALCKNLSKSKLRNQRFRIGPDRMA</sequence>
<keyword evidence="6 9" id="KW-0067">ATP-binding</keyword>
<feature type="region of interest" description="Disordered" evidence="10">
    <location>
        <begin position="437"/>
        <end position="485"/>
    </location>
</feature>
<dbReference type="CDD" id="cd12252">
    <property type="entry name" value="RRM_DbpA"/>
    <property type="match status" value="1"/>
</dbReference>
<dbReference type="CDD" id="cd00268">
    <property type="entry name" value="DEADc"/>
    <property type="match status" value="1"/>
</dbReference>
<dbReference type="InterPro" id="IPR044742">
    <property type="entry name" value="DEAD/DEAH_RhlB"/>
</dbReference>
<dbReference type="AlphaFoldDB" id="A0A851GM07"/>
<dbReference type="GO" id="GO:0005829">
    <property type="term" value="C:cytosol"/>
    <property type="evidence" value="ECO:0007669"/>
    <property type="project" value="TreeGrafter"/>
</dbReference>
<keyword evidence="3 9" id="KW-0547">Nucleotide-binding</keyword>
<keyword evidence="15" id="KW-1185">Reference proteome</keyword>
<dbReference type="SMART" id="SM00490">
    <property type="entry name" value="HELICc"/>
    <property type="match status" value="1"/>
</dbReference>
<keyword evidence="2" id="KW-0963">Cytoplasm</keyword>
<evidence type="ECO:0000313" key="14">
    <source>
        <dbReference type="EMBL" id="NWK56861.1"/>
    </source>
</evidence>
<dbReference type="GO" id="GO:0005840">
    <property type="term" value="C:ribosome"/>
    <property type="evidence" value="ECO:0007669"/>
    <property type="project" value="TreeGrafter"/>
</dbReference>
<name>A0A851GM07_9BACT</name>
<protein>
    <recommendedName>
        <fullName evidence="1">RNA helicase</fullName>
        <ecNumber evidence="1">3.6.4.13</ecNumber>
    </recommendedName>
</protein>
<dbReference type="InterPro" id="IPR001650">
    <property type="entry name" value="Helicase_C-like"/>
</dbReference>
<dbReference type="Gene3D" id="3.40.50.300">
    <property type="entry name" value="P-loop containing nucleotide triphosphate hydrolases"/>
    <property type="match status" value="2"/>
</dbReference>
<dbReference type="InterPro" id="IPR027417">
    <property type="entry name" value="P-loop_NTPase"/>
</dbReference>
<dbReference type="InterPro" id="IPR014001">
    <property type="entry name" value="Helicase_ATP-bd"/>
</dbReference>
<feature type="domain" description="Helicase C-terminal" evidence="12">
    <location>
        <begin position="217"/>
        <end position="379"/>
    </location>
</feature>
<dbReference type="GO" id="GO:0009409">
    <property type="term" value="P:response to cold"/>
    <property type="evidence" value="ECO:0007669"/>
    <property type="project" value="TreeGrafter"/>
</dbReference>
<keyword evidence="7" id="KW-0346">Stress response</keyword>
<dbReference type="GO" id="GO:0005524">
    <property type="term" value="F:ATP binding"/>
    <property type="evidence" value="ECO:0007669"/>
    <property type="project" value="UniProtKB-KW"/>
</dbReference>
<comment type="similarity">
    <text evidence="9">Belongs to the DEAD box helicase family.</text>
</comment>
<evidence type="ECO:0000256" key="5">
    <source>
        <dbReference type="ARBA" id="ARBA00022806"/>
    </source>
</evidence>
<dbReference type="PROSITE" id="PS51192">
    <property type="entry name" value="HELICASE_ATP_BIND_1"/>
    <property type="match status" value="1"/>
</dbReference>
<evidence type="ECO:0000313" key="15">
    <source>
        <dbReference type="Proteomes" id="UP000557872"/>
    </source>
</evidence>
<dbReference type="Pfam" id="PF03880">
    <property type="entry name" value="DbpA"/>
    <property type="match status" value="1"/>
</dbReference>
<proteinExistence type="inferred from homology"/>
<evidence type="ECO:0000256" key="6">
    <source>
        <dbReference type="ARBA" id="ARBA00022840"/>
    </source>
</evidence>
<dbReference type="GO" id="GO:0033592">
    <property type="term" value="F:RNA strand annealing activity"/>
    <property type="evidence" value="ECO:0007669"/>
    <property type="project" value="TreeGrafter"/>
</dbReference>
<feature type="compositionally biased region" description="Basic and acidic residues" evidence="10">
    <location>
        <begin position="437"/>
        <end position="484"/>
    </location>
</feature>
<dbReference type="Gene3D" id="3.30.70.330">
    <property type="match status" value="1"/>
</dbReference>
<dbReference type="InterPro" id="IPR005580">
    <property type="entry name" value="DbpA/CsdA_RNA-bd_dom"/>
</dbReference>